<proteinExistence type="predicted"/>
<dbReference type="Proteomes" id="UP001162060">
    <property type="component" value="Unassembled WGS sequence"/>
</dbReference>
<comment type="caution">
    <text evidence="1">The sequence shown here is derived from an EMBL/GenBank/DDBJ whole genome shotgun (WGS) entry which is preliminary data.</text>
</comment>
<gene>
    <name evidence="1" type="ORF">PM001_LOCUS31228</name>
</gene>
<dbReference type="AlphaFoldDB" id="A0AAV1VIY8"/>
<protein>
    <submittedName>
        <fullName evidence="1">Uncharacterized protein</fullName>
    </submittedName>
</protein>
<accession>A0AAV1VIY8</accession>
<evidence type="ECO:0000313" key="2">
    <source>
        <dbReference type="Proteomes" id="UP001162060"/>
    </source>
</evidence>
<evidence type="ECO:0000313" key="1">
    <source>
        <dbReference type="EMBL" id="CAK7946078.1"/>
    </source>
</evidence>
<dbReference type="EMBL" id="CAKLBY020000340">
    <property type="protein sequence ID" value="CAK7946078.1"/>
    <property type="molecule type" value="Genomic_DNA"/>
</dbReference>
<organism evidence="1 2">
    <name type="scientific">Peronospora matthiolae</name>
    <dbReference type="NCBI Taxonomy" id="2874970"/>
    <lineage>
        <taxon>Eukaryota</taxon>
        <taxon>Sar</taxon>
        <taxon>Stramenopiles</taxon>
        <taxon>Oomycota</taxon>
        <taxon>Peronosporomycetes</taxon>
        <taxon>Peronosporales</taxon>
        <taxon>Peronosporaceae</taxon>
        <taxon>Peronospora</taxon>
    </lineage>
</organism>
<reference evidence="1" key="1">
    <citation type="submission" date="2024-01" db="EMBL/GenBank/DDBJ databases">
        <authorList>
            <person name="Webb A."/>
        </authorList>
    </citation>
    <scope>NUCLEOTIDE SEQUENCE</scope>
    <source>
        <strain evidence="1">Pm1</strain>
    </source>
</reference>
<sequence length="127" mass="13766">MLLHDATALFLQISVSPLAPNIGFRRTCGSRRAASQFTNCSERSDKKAAAFLHRIVQSNAKCRRCVSACRRQVEAQAAATCVMALISRFEAASQSRTFERSSPASHSICNQSPSSAVEIANDYKAAV</sequence>
<name>A0AAV1VIY8_9STRA</name>